<evidence type="ECO:0000313" key="2">
    <source>
        <dbReference type="Proteomes" id="UP000095512"/>
    </source>
</evidence>
<organism evidence="1 2">
    <name type="scientific">Enterocloster clostridioformis</name>
    <dbReference type="NCBI Taxonomy" id="1531"/>
    <lineage>
        <taxon>Bacteria</taxon>
        <taxon>Bacillati</taxon>
        <taxon>Bacillota</taxon>
        <taxon>Clostridia</taxon>
        <taxon>Lachnospirales</taxon>
        <taxon>Lachnospiraceae</taxon>
        <taxon>Enterocloster</taxon>
    </lineage>
</organism>
<accession>A0A174TV16</accession>
<sequence length="63" mass="7486">MNVKIYIRNFDGTWDLEKEFDEKVISITVANGNYVLVLEQEDYFGKLVFLYDMSKYKIEALPQ</sequence>
<proteinExistence type="predicted"/>
<protein>
    <submittedName>
        <fullName evidence="1">Uncharacterized protein</fullName>
    </submittedName>
</protein>
<evidence type="ECO:0000313" key="1">
    <source>
        <dbReference type="EMBL" id="CUQ12261.1"/>
    </source>
</evidence>
<gene>
    <name evidence="1" type="ORF">ERS852480_04912</name>
</gene>
<name>A0A174TV16_9FIRM</name>
<reference evidence="1 2" key="1">
    <citation type="submission" date="2015-09" db="EMBL/GenBank/DDBJ databases">
        <authorList>
            <consortium name="Pathogen Informatics"/>
        </authorList>
    </citation>
    <scope>NUCLEOTIDE SEQUENCE [LARGE SCALE GENOMIC DNA]</scope>
    <source>
        <strain evidence="1 2">2789STDY5834865</strain>
    </source>
</reference>
<dbReference type="AlphaFoldDB" id="A0A174TV16"/>
<dbReference type="EMBL" id="CZAB01000091">
    <property type="protein sequence ID" value="CUQ12261.1"/>
    <property type="molecule type" value="Genomic_DNA"/>
</dbReference>
<dbReference type="RefSeq" id="WP_002573202.1">
    <property type="nucleotide sequence ID" value="NZ_CAUFCW010000003.1"/>
</dbReference>
<dbReference type="Proteomes" id="UP000095512">
    <property type="component" value="Unassembled WGS sequence"/>
</dbReference>